<evidence type="ECO:0000256" key="3">
    <source>
        <dbReference type="ARBA" id="ARBA00022462"/>
    </source>
</evidence>
<dbReference type="Gene3D" id="4.10.60.10">
    <property type="entry name" value="Zinc finger, CCHC-type"/>
    <property type="match status" value="1"/>
</dbReference>
<evidence type="ECO:0000256" key="13">
    <source>
        <dbReference type="SAM" id="MobiDB-lite"/>
    </source>
</evidence>
<dbReference type="PROSITE" id="PS50158">
    <property type="entry name" value="ZF_CCHC"/>
    <property type="match status" value="2"/>
</dbReference>
<evidence type="ECO:0000256" key="7">
    <source>
        <dbReference type="ARBA" id="ARBA00022723"/>
    </source>
</evidence>
<dbReference type="InterPro" id="IPR008916">
    <property type="entry name" value="Retrov_capsid_C"/>
</dbReference>
<evidence type="ECO:0000256" key="10">
    <source>
        <dbReference type="ARBA" id="ARBA00022833"/>
    </source>
</evidence>
<evidence type="ECO:0000256" key="5">
    <source>
        <dbReference type="ARBA" id="ARBA00022612"/>
    </source>
</evidence>
<dbReference type="InterPro" id="IPR008919">
    <property type="entry name" value="Retrov_capsid_N"/>
</dbReference>
<keyword evidence="8" id="KW-0677">Repeat</keyword>
<keyword evidence="4" id="KW-0167">Capsid protein</keyword>
<sequence length="477" mass="52429">MGGTSQSKEYRQALVSIEKVKVLPGQAPRGKKVKCYSPGNVTWACKLAAACTGRDLQDLQTLEEVENLLEEFLQKGEGATTGKDYKCAVDTLKVLICCGKGLNPKNTGDACKLYDAIAECRQKPQVVPRELSKEEKAKEQSAYPIMLRGGRREYEPVGPGLIAAWLKQVQEHGLTHPATITYFGVISVNFTSVDINMLLNVTPGFAAEKQLVIDKIKEKAIAWDEMHPPPPADAAGPVPLTSDQIRGIGLSPEEAAGPRFADARTLYRTWVLEALQECQRTISGAPKAVSIRQGPKEPYPEFINRLFTQIDMETSREDLRTYLKDTMSIQNANEECKKLLRNLRPGDSLEEKMYACREFGSTSYKMAMLAEALKAGDRQQGSRSFQGNCYRCGKKGHMARNCRSGEKTPLKCYNCGRTGHMAKVCRQPKNGKAGGNAPRTMMVSAQNIQSSIPPSAPPLGETQIEAPATGIYPKLPK</sequence>
<dbReference type="InterPro" id="IPR036875">
    <property type="entry name" value="Znf_CCHC_sf"/>
</dbReference>
<comment type="subcellular location">
    <subcellularLocation>
        <location evidence="1">Virion</location>
    </subcellularLocation>
</comment>
<dbReference type="GO" id="GO:0019028">
    <property type="term" value="C:viral capsid"/>
    <property type="evidence" value="ECO:0007669"/>
    <property type="project" value="UniProtKB-KW"/>
</dbReference>
<name>A0A3T0PN64_9RETR</name>
<dbReference type="Pfam" id="PF19317">
    <property type="entry name" value="Gag_p24_C"/>
    <property type="match status" value="1"/>
</dbReference>
<dbReference type="PANTHER" id="PTHR40389">
    <property type="entry name" value="ENDOGENOUS RETROVIRUS GROUP K MEMBER 24 GAG POLYPROTEIN-RELATED"/>
    <property type="match status" value="1"/>
</dbReference>
<feature type="domain" description="CCHC-type" evidence="14">
    <location>
        <begin position="411"/>
        <end position="427"/>
    </location>
</feature>
<dbReference type="SUPFAM" id="SSF47943">
    <property type="entry name" value="Retrovirus capsid protein, N-terminal core domain"/>
    <property type="match status" value="1"/>
</dbReference>
<dbReference type="EMBL" id="MK182289">
    <property type="protein sequence ID" value="AZY88392.1"/>
    <property type="molecule type" value="Genomic_DNA"/>
</dbReference>
<evidence type="ECO:0000256" key="12">
    <source>
        <dbReference type="PROSITE-ProRule" id="PRU00047"/>
    </source>
</evidence>
<dbReference type="InterPro" id="IPR045345">
    <property type="entry name" value="Gag_p24_C"/>
</dbReference>
<dbReference type="Gene3D" id="1.10.1200.30">
    <property type="match status" value="1"/>
</dbReference>
<evidence type="ECO:0000256" key="8">
    <source>
        <dbReference type="ARBA" id="ARBA00022737"/>
    </source>
</evidence>
<organism evidence="15">
    <name type="scientific">Rabbit endogenous lentivirus type K</name>
    <dbReference type="NCBI Taxonomy" id="596477"/>
    <lineage>
        <taxon>Viruses</taxon>
        <taxon>Riboviria</taxon>
        <taxon>Pararnavirae</taxon>
        <taxon>Artverviricota</taxon>
        <taxon>Revtraviricetes</taxon>
        <taxon>Ortervirales</taxon>
        <taxon>Retroviridae</taxon>
        <taxon>Orthoretrovirinae</taxon>
        <taxon>Lentivirus</taxon>
    </lineage>
</organism>
<keyword evidence="10" id="KW-0862">Zinc</keyword>
<keyword evidence="3" id="KW-1187">Viral budding via the host ESCRT complexes</keyword>
<evidence type="ECO:0000256" key="9">
    <source>
        <dbReference type="ARBA" id="ARBA00022771"/>
    </source>
</evidence>
<keyword evidence="9 12" id="KW-0863">Zinc-finger</keyword>
<dbReference type="InterPro" id="IPR012344">
    <property type="entry name" value="Matrix_HIV/RSV_N"/>
</dbReference>
<protein>
    <recommendedName>
        <fullName evidence="2">Gag polyprotein</fullName>
    </recommendedName>
</protein>
<gene>
    <name evidence="15" type="primary">GAG</name>
</gene>
<dbReference type="InterPro" id="IPR001878">
    <property type="entry name" value="Znf_CCHC"/>
</dbReference>
<dbReference type="Gene3D" id="1.10.375.10">
    <property type="entry name" value="Human Immunodeficiency Virus Type 1 Capsid Protein"/>
    <property type="match status" value="1"/>
</dbReference>
<evidence type="ECO:0000259" key="14">
    <source>
        <dbReference type="PROSITE" id="PS50158"/>
    </source>
</evidence>
<keyword evidence="11" id="KW-0946">Virion</keyword>
<keyword evidence="6" id="KW-1198">Viral budding</keyword>
<dbReference type="Gene3D" id="1.10.150.90">
    <property type="entry name" value="Immunodeficiency lentiviruses, gag gene matrix protein p17"/>
    <property type="match status" value="1"/>
</dbReference>
<reference evidence="15" key="1">
    <citation type="submission" date="2018-11" db="EMBL/GenBank/DDBJ databases">
        <title>Complete genome sequence of three RELIK-like viruses identified in commercial meat rabbits in Italy.</title>
        <authorList>
            <person name="Zamperin G."/>
        </authorList>
    </citation>
    <scope>NUCLEOTIDE SEQUENCE</scope>
    <source>
        <strain evidence="15">18RS8-6</strain>
    </source>
</reference>
<keyword evidence="3" id="KW-0945">Host-virus interaction</keyword>
<accession>A0A3T0PN64</accession>
<evidence type="ECO:0000256" key="11">
    <source>
        <dbReference type="ARBA" id="ARBA00022844"/>
    </source>
</evidence>
<evidence type="ECO:0000313" key="15">
    <source>
        <dbReference type="EMBL" id="AZY88392.1"/>
    </source>
</evidence>
<dbReference type="SMART" id="SM00343">
    <property type="entry name" value="ZnF_C2HC"/>
    <property type="match status" value="2"/>
</dbReference>
<proteinExistence type="predicted"/>
<dbReference type="SUPFAM" id="SSF57756">
    <property type="entry name" value="Retrovirus zinc finger-like domains"/>
    <property type="match status" value="1"/>
</dbReference>
<dbReference type="GO" id="GO:0039702">
    <property type="term" value="P:viral budding via host ESCRT complex"/>
    <property type="evidence" value="ECO:0007669"/>
    <property type="project" value="UniProtKB-KW"/>
</dbReference>
<evidence type="ECO:0000256" key="1">
    <source>
        <dbReference type="ARBA" id="ARBA00004328"/>
    </source>
</evidence>
<feature type="region of interest" description="Disordered" evidence="13">
    <location>
        <begin position="449"/>
        <end position="477"/>
    </location>
</feature>
<dbReference type="GO" id="GO:0003676">
    <property type="term" value="F:nucleic acid binding"/>
    <property type="evidence" value="ECO:0007669"/>
    <property type="project" value="InterPro"/>
</dbReference>
<keyword evidence="7" id="KW-0479">Metal-binding</keyword>
<keyword evidence="5" id="KW-1188">Viral release from host cell</keyword>
<dbReference type="InterPro" id="IPR050195">
    <property type="entry name" value="Primate_lentivir_Gag_pol-like"/>
</dbReference>
<dbReference type="PANTHER" id="PTHR40389:SF3">
    <property type="entry name" value="IGE-BINDING PROTEIN"/>
    <property type="match status" value="1"/>
</dbReference>
<feature type="domain" description="CCHC-type" evidence="14">
    <location>
        <begin position="389"/>
        <end position="404"/>
    </location>
</feature>
<dbReference type="Pfam" id="PF00098">
    <property type="entry name" value="zf-CCHC"/>
    <property type="match status" value="2"/>
</dbReference>
<evidence type="ECO:0000256" key="2">
    <source>
        <dbReference type="ARBA" id="ARBA00019628"/>
    </source>
</evidence>
<dbReference type="GO" id="GO:0008270">
    <property type="term" value="F:zinc ion binding"/>
    <property type="evidence" value="ECO:0007669"/>
    <property type="project" value="UniProtKB-KW"/>
</dbReference>
<evidence type="ECO:0000256" key="6">
    <source>
        <dbReference type="ARBA" id="ARBA00022637"/>
    </source>
</evidence>
<evidence type="ECO:0000256" key="4">
    <source>
        <dbReference type="ARBA" id="ARBA00022561"/>
    </source>
</evidence>
<dbReference type="SUPFAM" id="SSF47353">
    <property type="entry name" value="Retrovirus capsid dimerization domain-like"/>
    <property type="match status" value="1"/>
</dbReference>